<feature type="compositionally biased region" description="Basic and acidic residues" evidence="1">
    <location>
        <begin position="91"/>
        <end position="103"/>
    </location>
</feature>
<gene>
    <name evidence="3" type="ORF">EC912_102400</name>
</gene>
<evidence type="ECO:0000256" key="1">
    <source>
        <dbReference type="SAM" id="MobiDB-lite"/>
    </source>
</evidence>
<evidence type="ECO:0000313" key="3">
    <source>
        <dbReference type="EMBL" id="TCV96051.1"/>
    </source>
</evidence>
<protein>
    <submittedName>
        <fullName evidence="3">Uncharacterized protein DUF2782</fullName>
    </submittedName>
</protein>
<comment type="caution">
    <text evidence="3">The sequence shown here is derived from an EMBL/GenBank/DDBJ whole genome shotgun (WGS) entry which is preliminary data.</text>
</comment>
<dbReference type="AlphaFoldDB" id="A0A4R3YU20"/>
<evidence type="ECO:0000256" key="2">
    <source>
        <dbReference type="SAM" id="SignalP"/>
    </source>
</evidence>
<keyword evidence="4" id="KW-1185">Reference proteome</keyword>
<dbReference type="Gene3D" id="2.20.130.30">
    <property type="entry name" value="Protein of unknown function DUF2782"/>
    <property type="match status" value="1"/>
</dbReference>
<feature type="signal peptide" evidence="2">
    <location>
        <begin position="1"/>
        <end position="22"/>
    </location>
</feature>
<feature type="chain" id="PRO_5020777864" evidence="2">
    <location>
        <begin position="23"/>
        <end position="179"/>
    </location>
</feature>
<dbReference type="Proteomes" id="UP000295645">
    <property type="component" value="Unassembled WGS sequence"/>
</dbReference>
<feature type="compositionally biased region" description="Low complexity" evidence="1">
    <location>
        <begin position="69"/>
        <end position="83"/>
    </location>
</feature>
<organism evidence="3 4">
    <name type="scientific">Luteibacter rhizovicinus</name>
    <dbReference type="NCBI Taxonomy" id="242606"/>
    <lineage>
        <taxon>Bacteria</taxon>
        <taxon>Pseudomonadati</taxon>
        <taxon>Pseudomonadota</taxon>
        <taxon>Gammaproteobacteria</taxon>
        <taxon>Lysobacterales</taxon>
        <taxon>Rhodanobacteraceae</taxon>
        <taxon>Luteibacter</taxon>
    </lineage>
</organism>
<feature type="region of interest" description="Disordered" evidence="1">
    <location>
        <begin position="18"/>
        <end position="121"/>
    </location>
</feature>
<dbReference type="InterPro" id="IPR021357">
    <property type="entry name" value="DUF2782"/>
</dbReference>
<keyword evidence="2" id="KW-0732">Signal</keyword>
<dbReference type="RefSeq" id="WP_243649168.1">
    <property type="nucleotide sequence ID" value="NZ_SMCS01000002.1"/>
</dbReference>
<reference evidence="3 4" key="1">
    <citation type="submission" date="2019-03" db="EMBL/GenBank/DDBJ databases">
        <title>Above-ground endophytic microbial communities from plants in different locations in the United States.</title>
        <authorList>
            <person name="Frank C."/>
        </authorList>
    </citation>
    <scope>NUCLEOTIDE SEQUENCE [LARGE SCALE GENOMIC DNA]</scope>
    <source>
        <strain evidence="3 4">LP_13_YM</strain>
    </source>
</reference>
<accession>A0A4R3YU20</accession>
<name>A0A4R3YU20_9GAMM</name>
<proteinExistence type="predicted"/>
<evidence type="ECO:0000313" key="4">
    <source>
        <dbReference type="Proteomes" id="UP000295645"/>
    </source>
</evidence>
<sequence>MKRIAPVLAAALALAATLPAAAQDSTKKPEYKPGLPPPTLNDPGVKAGEKDRSGAAEIPRPVPYDSAEAGQTTPATTDAQPAPRSSTALPEMRDNGGSNDRRGQPPPQVTVRQQGEDRVEEYRTGGKLFMVVVTPKNGVPQTYMADQNGKLYHDPKDGPVSPVYYKVYEWGAAPKPAGQ</sequence>
<dbReference type="EMBL" id="SMCS01000002">
    <property type="protein sequence ID" value="TCV96051.1"/>
    <property type="molecule type" value="Genomic_DNA"/>
</dbReference>
<dbReference type="Pfam" id="PF11191">
    <property type="entry name" value="DUF2782"/>
    <property type="match status" value="1"/>
</dbReference>